<feature type="transmembrane region" description="Helical" evidence="7">
    <location>
        <begin position="206"/>
        <end position="226"/>
    </location>
</feature>
<organism evidence="9 10">
    <name type="scientific">Paenibacillus elgii</name>
    <dbReference type="NCBI Taxonomy" id="189691"/>
    <lineage>
        <taxon>Bacteria</taxon>
        <taxon>Bacillati</taxon>
        <taxon>Bacillota</taxon>
        <taxon>Bacilli</taxon>
        <taxon>Bacillales</taxon>
        <taxon>Paenibacillaceae</taxon>
        <taxon>Paenibacillus</taxon>
    </lineage>
</organism>
<dbReference type="EMBL" id="PYHP01000033">
    <property type="protein sequence ID" value="PUA38750.1"/>
    <property type="molecule type" value="Genomic_DNA"/>
</dbReference>
<feature type="transmembrane region" description="Helical" evidence="7">
    <location>
        <begin position="111"/>
        <end position="132"/>
    </location>
</feature>
<dbReference type="PRINTS" id="PR01036">
    <property type="entry name" value="TCRTETB"/>
</dbReference>
<feature type="transmembrane region" description="Helical" evidence="7">
    <location>
        <begin position="361"/>
        <end position="383"/>
    </location>
</feature>
<evidence type="ECO:0000259" key="8">
    <source>
        <dbReference type="PROSITE" id="PS50850"/>
    </source>
</evidence>
<evidence type="ECO:0000256" key="7">
    <source>
        <dbReference type="SAM" id="Phobius"/>
    </source>
</evidence>
<reference evidence="9 10" key="1">
    <citation type="submission" date="2018-03" db="EMBL/GenBank/DDBJ databases">
        <title>Genome sequence of Paenibacillus elgii strain AC13 an antimicrobial compound producing bacteria.</title>
        <authorList>
            <person name="Kurokawa A.S."/>
            <person name="Araujo J.F."/>
            <person name="Costa R.A."/>
            <person name="Ortega D.B."/>
            <person name="Pires A.S."/>
            <person name="Pappas G.J.Jr."/>
            <person name="Franco O.L."/>
            <person name="Barreto C."/>
            <person name="Magalhaes B.S."/>
            <person name="Kruger R.H."/>
        </authorList>
    </citation>
    <scope>NUCLEOTIDE SEQUENCE [LARGE SCALE GENOMIC DNA]</scope>
    <source>
        <strain evidence="9 10">AC13</strain>
    </source>
</reference>
<dbReference type="Pfam" id="PF07690">
    <property type="entry name" value="MFS_1"/>
    <property type="match status" value="1"/>
</dbReference>
<evidence type="ECO:0000256" key="2">
    <source>
        <dbReference type="ARBA" id="ARBA00022448"/>
    </source>
</evidence>
<evidence type="ECO:0000256" key="1">
    <source>
        <dbReference type="ARBA" id="ARBA00004651"/>
    </source>
</evidence>
<dbReference type="InterPro" id="IPR036259">
    <property type="entry name" value="MFS_trans_sf"/>
</dbReference>
<dbReference type="InterPro" id="IPR020846">
    <property type="entry name" value="MFS_dom"/>
</dbReference>
<evidence type="ECO:0000256" key="4">
    <source>
        <dbReference type="ARBA" id="ARBA00022692"/>
    </source>
</evidence>
<keyword evidence="5 7" id="KW-1133">Transmembrane helix</keyword>
<sequence>MKMQALTENRSHAITRDWPIIFTAGAGFFLSAMDTGIMNVALPALSQIFHSNVRVMAWTATLYLLLLSATIVVFGRISDRVGRLKVYSMGLIVFAIASLLCGMSFSATQLILFRGLQGIGAAMLQATSAAIITTCIPQERRGAALGTLGMILGLGNILGPGAGGLLLSFAGWPWIFWINLPICAVGLWGSFKLAKATKESCARVPLNLTGNLFLGVAVFGFLYGLSADTVDGFARTLPFCFFAAALTGFVVWEARAAHPIVPLSLFRKVRFVVPVWSGLVLGFATAIAFIAPAYFLEEIAALEPWQVGLVNLAAPAGLVLLSGRSGRLIGTCGTARLTSAGLALMLIALLTLSAMQLNWHTAVYGALLLLYGIGAGLFIPANLSAIMGSVSETLQGTIGSVQRMIHNIGLAVGTSAATAVLHFNSGTEAAGALPVYRSLWMMAAAAVLLALLGSVSLSRLRR</sequence>
<keyword evidence="3" id="KW-1003">Cell membrane</keyword>
<dbReference type="Gene3D" id="1.20.1250.20">
    <property type="entry name" value="MFS general substrate transporter like domains"/>
    <property type="match status" value="1"/>
</dbReference>
<evidence type="ECO:0000313" key="10">
    <source>
        <dbReference type="Proteomes" id="UP000244184"/>
    </source>
</evidence>
<dbReference type="GO" id="GO:0022857">
    <property type="term" value="F:transmembrane transporter activity"/>
    <property type="evidence" value="ECO:0007669"/>
    <property type="project" value="InterPro"/>
</dbReference>
<feature type="transmembrane region" description="Helical" evidence="7">
    <location>
        <begin position="174"/>
        <end position="194"/>
    </location>
</feature>
<dbReference type="GO" id="GO:0005886">
    <property type="term" value="C:plasma membrane"/>
    <property type="evidence" value="ECO:0007669"/>
    <property type="project" value="UniProtKB-SubCell"/>
</dbReference>
<keyword evidence="6 7" id="KW-0472">Membrane</keyword>
<keyword evidence="4 7" id="KW-0812">Transmembrane</keyword>
<dbReference type="Gene3D" id="1.20.1720.10">
    <property type="entry name" value="Multidrug resistance protein D"/>
    <property type="match status" value="1"/>
</dbReference>
<gene>
    <name evidence="9" type="ORF">C8Z91_14265</name>
</gene>
<keyword evidence="2" id="KW-0813">Transport</keyword>
<feature type="transmembrane region" description="Helical" evidence="7">
    <location>
        <begin position="20"/>
        <end position="43"/>
    </location>
</feature>
<dbReference type="PROSITE" id="PS50850">
    <property type="entry name" value="MFS"/>
    <property type="match status" value="1"/>
</dbReference>
<feature type="transmembrane region" description="Helical" evidence="7">
    <location>
        <begin position="307"/>
        <end position="323"/>
    </location>
</feature>
<comment type="caution">
    <text evidence="9">The sequence shown here is derived from an EMBL/GenBank/DDBJ whole genome shotgun (WGS) entry which is preliminary data.</text>
</comment>
<dbReference type="Proteomes" id="UP000244184">
    <property type="component" value="Unassembled WGS sequence"/>
</dbReference>
<evidence type="ECO:0000256" key="3">
    <source>
        <dbReference type="ARBA" id="ARBA00022475"/>
    </source>
</evidence>
<feature type="transmembrane region" description="Helical" evidence="7">
    <location>
        <begin position="335"/>
        <end position="355"/>
    </location>
</feature>
<accession>A0A2T6G3K9</accession>
<dbReference type="CDD" id="cd17321">
    <property type="entry name" value="MFS_MMR_MDR_like"/>
    <property type="match status" value="1"/>
</dbReference>
<dbReference type="PANTHER" id="PTHR42718:SF46">
    <property type="entry name" value="BLR6921 PROTEIN"/>
    <property type="match status" value="1"/>
</dbReference>
<feature type="transmembrane region" description="Helical" evidence="7">
    <location>
        <begin position="404"/>
        <end position="423"/>
    </location>
</feature>
<feature type="transmembrane region" description="Helical" evidence="7">
    <location>
        <begin position="435"/>
        <end position="457"/>
    </location>
</feature>
<dbReference type="AlphaFoldDB" id="A0A2T6G3K9"/>
<feature type="transmembrane region" description="Helical" evidence="7">
    <location>
        <begin position="144"/>
        <end position="168"/>
    </location>
</feature>
<evidence type="ECO:0000313" key="9">
    <source>
        <dbReference type="EMBL" id="PUA38750.1"/>
    </source>
</evidence>
<feature type="domain" description="Major facilitator superfamily (MFS) profile" evidence="8">
    <location>
        <begin position="20"/>
        <end position="461"/>
    </location>
</feature>
<feature type="transmembrane region" description="Helical" evidence="7">
    <location>
        <begin position="273"/>
        <end position="295"/>
    </location>
</feature>
<feature type="transmembrane region" description="Helical" evidence="7">
    <location>
        <begin position="55"/>
        <end position="74"/>
    </location>
</feature>
<comment type="subcellular location">
    <subcellularLocation>
        <location evidence="1">Cell membrane</location>
        <topology evidence="1">Multi-pass membrane protein</topology>
    </subcellularLocation>
</comment>
<dbReference type="InterPro" id="IPR011701">
    <property type="entry name" value="MFS"/>
</dbReference>
<evidence type="ECO:0000256" key="6">
    <source>
        <dbReference type="ARBA" id="ARBA00023136"/>
    </source>
</evidence>
<feature type="transmembrane region" description="Helical" evidence="7">
    <location>
        <begin position="232"/>
        <end position="252"/>
    </location>
</feature>
<protein>
    <submittedName>
        <fullName evidence="9">MFS transporter</fullName>
    </submittedName>
</protein>
<name>A0A2T6G3K9_9BACL</name>
<dbReference type="SUPFAM" id="SSF103473">
    <property type="entry name" value="MFS general substrate transporter"/>
    <property type="match status" value="1"/>
</dbReference>
<dbReference type="PANTHER" id="PTHR42718">
    <property type="entry name" value="MAJOR FACILITATOR SUPERFAMILY MULTIDRUG TRANSPORTER MFSC"/>
    <property type="match status" value="1"/>
</dbReference>
<evidence type="ECO:0000256" key="5">
    <source>
        <dbReference type="ARBA" id="ARBA00022989"/>
    </source>
</evidence>
<feature type="transmembrane region" description="Helical" evidence="7">
    <location>
        <begin position="86"/>
        <end position="105"/>
    </location>
</feature>
<proteinExistence type="predicted"/>